<organism evidence="1 2">
    <name type="scientific">Agrobacterium tumefaciens str. B6</name>
    <dbReference type="NCBI Taxonomy" id="1183423"/>
    <lineage>
        <taxon>Bacteria</taxon>
        <taxon>Pseudomonadati</taxon>
        <taxon>Pseudomonadota</taxon>
        <taxon>Alphaproteobacteria</taxon>
        <taxon>Hyphomicrobiales</taxon>
        <taxon>Rhizobiaceae</taxon>
        <taxon>Rhizobium/Agrobacterium group</taxon>
        <taxon>Agrobacterium</taxon>
        <taxon>Agrobacterium tumefaciens complex</taxon>
    </lineage>
</organism>
<dbReference type="Proteomes" id="UP000192074">
    <property type="component" value="Unassembled WGS sequence"/>
</dbReference>
<evidence type="ECO:0000313" key="2">
    <source>
        <dbReference type="Proteomes" id="UP000192074"/>
    </source>
</evidence>
<reference evidence="1 2" key="1">
    <citation type="submission" date="2016-01" db="EMBL/GenBank/DDBJ databases">
        <authorList>
            <person name="Regsiter A."/>
            <person name="william w."/>
        </authorList>
    </citation>
    <scope>NUCLEOTIDE SEQUENCE [LARGE SCALE GENOMIC DNA]</scope>
    <source>
        <strain evidence="1 2">B6</strain>
    </source>
</reference>
<gene>
    <name evidence="1" type="ORF">AGR4A_Cc20285</name>
</gene>
<evidence type="ECO:0000313" key="1">
    <source>
        <dbReference type="EMBL" id="CVI16467.1"/>
    </source>
</evidence>
<accession>A0A822UX14</accession>
<protein>
    <submittedName>
        <fullName evidence="1">Uncharacterized protein</fullName>
    </submittedName>
</protein>
<dbReference type="AlphaFoldDB" id="A0A822UX14"/>
<proteinExistence type="predicted"/>
<dbReference type="EMBL" id="FCNL01000012">
    <property type="protein sequence ID" value="CVI16467.1"/>
    <property type="molecule type" value="Genomic_DNA"/>
</dbReference>
<comment type="caution">
    <text evidence="1">The sequence shown here is derived from an EMBL/GenBank/DDBJ whole genome shotgun (WGS) entry which is preliminary data.</text>
</comment>
<sequence>MGSKIDGPAFYFVITETHGFSATATARFRRQLKIGLLSAPFFCFLQSPLRRRRKLLGPFGVVRGIVIIRILHEILPMTGY</sequence>
<name>A0A822UX14_AGRTU</name>